<keyword evidence="1" id="KW-1133">Transmembrane helix</keyword>
<protein>
    <submittedName>
        <fullName evidence="2">Uncharacterized protein</fullName>
    </submittedName>
</protein>
<dbReference type="OrthoDB" id="5243015at2"/>
<dbReference type="EMBL" id="FMXQ01000005">
    <property type="protein sequence ID" value="SDB37134.1"/>
    <property type="molecule type" value="Genomic_DNA"/>
</dbReference>
<feature type="transmembrane region" description="Helical" evidence="1">
    <location>
        <begin position="161"/>
        <end position="194"/>
    </location>
</feature>
<sequence>MLANKDHSAVKTWVMAFATFFGATILATINSLDYSISDFLLWDDNLWIYQSLINEPGPYPTQPVLHYVINIIGSSGSLLLVKLLPLVVIGLLATIIALSLASATRCFFYSIICSFLIALYPAFTDQTFYVIGTHPTFGVMLGLTSLYVYWLGWHRNGIWHYLLLASASLLSVLAALSSAMLTLATVAPLAWLIILTLTSRNGRTNVIPFLARLVLAAIPLAYHLHRGMFRSVYGAVGASDRLNVSVDNILPSLTNAIETLLRPWHSGLSILIVGAIVVALVAIAFFILLRSGRRPLPDDDAGHPVKRLPAVQMALMSLALSALAFGPNVAVAPDNFRTRYIVAPFVAAAMAVVLLLWVAFVEAWQKARVPVAVVDTLKLISAGAVILFAFEAHVLRHDLFGGELLTFQKVQETALSESANWPEDAQVLFAVPLDAALYSWRSPSFGLPNNLYTNASLRQLTGSPSLQATIASTEWLRNIAGSSMAEHDEGRRSAFLRLLKPLGLSARKPLFAYTWEGSKESGFELHPLVIWTGPDESYRVPAGTTPRLAEPTASKMFDAQCSALEEPYLLAGTLSEAADRVEGVDGASWTFDGQSSIPMEVEIGAGEDAFLSFSVVATEFVTTQRGISATYPPMPLTGPNLSVFQVGDKLTLHAGSRREELQRITVDDGTAKVGFLGREGCRYLLLVDDIMVGVLEGQALSGSWTLGKGVAQRYWTGRIEDWRLGVKP</sequence>
<feature type="transmembrane region" description="Helical" evidence="1">
    <location>
        <begin position="341"/>
        <end position="360"/>
    </location>
</feature>
<feature type="transmembrane region" description="Helical" evidence="1">
    <location>
        <begin position="309"/>
        <end position="329"/>
    </location>
</feature>
<feature type="transmembrane region" description="Helical" evidence="1">
    <location>
        <begin position="12"/>
        <end position="32"/>
    </location>
</feature>
<feature type="transmembrane region" description="Helical" evidence="1">
    <location>
        <begin position="372"/>
        <end position="390"/>
    </location>
</feature>
<name>A0A1G6CW87_9HYPH</name>
<feature type="transmembrane region" description="Helical" evidence="1">
    <location>
        <begin position="83"/>
        <end position="101"/>
    </location>
</feature>
<feature type="transmembrane region" description="Helical" evidence="1">
    <location>
        <begin position="106"/>
        <end position="123"/>
    </location>
</feature>
<keyword evidence="1" id="KW-0812">Transmembrane</keyword>
<dbReference type="Proteomes" id="UP000199071">
    <property type="component" value="Unassembled WGS sequence"/>
</dbReference>
<gene>
    <name evidence="2" type="ORF">SAMN02982931_02832</name>
</gene>
<evidence type="ECO:0000256" key="1">
    <source>
        <dbReference type="SAM" id="Phobius"/>
    </source>
</evidence>
<organism evidence="2 3">
    <name type="scientific">Bauldia litoralis</name>
    <dbReference type="NCBI Taxonomy" id="665467"/>
    <lineage>
        <taxon>Bacteria</taxon>
        <taxon>Pseudomonadati</taxon>
        <taxon>Pseudomonadota</taxon>
        <taxon>Alphaproteobacteria</taxon>
        <taxon>Hyphomicrobiales</taxon>
        <taxon>Kaistiaceae</taxon>
        <taxon>Bauldia</taxon>
    </lineage>
</organism>
<proteinExistence type="predicted"/>
<accession>A0A1G6CW87</accession>
<dbReference type="RefSeq" id="WP_139167841.1">
    <property type="nucleotide sequence ID" value="NZ_FMXQ01000005.1"/>
</dbReference>
<feature type="transmembrane region" description="Helical" evidence="1">
    <location>
        <begin position="129"/>
        <end position="149"/>
    </location>
</feature>
<feature type="transmembrane region" description="Helical" evidence="1">
    <location>
        <begin position="206"/>
        <end position="224"/>
    </location>
</feature>
<reference evidence="2 3" key="1">
    <citation type="submission" date="2016-10" db="EMBL/GenBank/DDBJ databases">
        <authorList>
            <person name="de Groot N.N."/>
        </authorList>
    </citation>
    <scope>NUCLEOTIDE SEQUENCE [LARGE SCALE GENOMIC DNA]</scope>
    <source>
        <strain evidence="2 3">ATCC 35022</strain>
    </source>
</reference>
<evidence type="ECO:0000313" key="2">
    <source>
        <dbReference type="EMBL" id="SDB37134.1"/>
    </source>
</evidence>
<keyword evidence="3" id="KW-1185">Reference proteome</keyword>
<keyword evidence="1" id="KW-0472">Membrane</keyword>
<dbReference type="AlphaFoldDB" id="A0A1G6CW87"/>
<feature type="transmembrane region" description="Helical" evidence="1">
    <location>
        <begin position="268"/>
        <end position="289"/>
    </location>
</feature>
<evidence type="ECO:0000313" key="3">
    <source>
        <dbReference type="Proteomes" id="UP000199071"/>
    </source>
</evidence>